<dbReference type="Proteomes" id="UP000237631">
    <property type="component" value="Unassembled WGS sequence"/>
</dbReference>
<sequence length="859" mass="96577">MRRPRSAVDAFSTDPTIKRRKMLKNNAQVLASALAQGLAENRGVSKEFENADQVASEAAQDPDFAKPVIGLFGGTEQGKSELVNAVTGQSDASKSAGSGNALTSVAMLFVSPFHDQRKKHCAIIHIKKQNRLRATVTQWVRDYAQFHFDANAELPAEGLAKREKLAELAQNKFRTLFNNKAGFRTEADISNFFENRSDDNVAIVEQLLAWCDELLVEFDLADGHRVRRFENDESSTLNDALEQYIYNQDGFATPLLWPLVDLVEKVCPDSPHLRYFHLLDLPGISETDESRGSIAHDHFLRCQALWVVGNISRASADKKLDDILATYGQRFGQNVVMVLTFSDASADANTAKELEKQSVGMGDYWRETERVRDIIDDMAKAKAQHALASSPGHRGRLAEIMVELRDGTLPQSETAQLDAFVEARKHHIAAKLRASKQHHLPSTVQLKVFCVSSTHYNARIAGSDLGNTTMSLEVTNIPSLQLHALSLAGDAKFSGCYSRVNSTIGLFESLALWTAASPKRPRDFKNVLNAPANHLEALSTRFQRDMPDMLNESLLHPVAEGRKLFCDQALKALREIWIQYRPTSFQAFIFRNGEHSTALQEREVWNEKFAEAQNMLICKHFPLLLQRPKTLFQEYIDEILECLQTMFEKLTENADVKLVTMLKGLMNSYLNRIRNSHAQLITGNDGVDNLLEIIKEKATKNVTTGYFRLALDQTYNTCKEERGPGCTRRMTQRLSNALDGLHADEGFPCPFEAVSAGLNEDLTTALNKLGKQFHDNLKDNLLQLKEDLQRAYQDTTTARSDEEIRAHEQLKSLLNDKQHELDSLKSDLSALKQKYNMPLDELQQGAPKSILQRIMGYWG</sequence>
<evidence type="ECO:0000313" key="4">
    <source>
        <dbReference type="Proteomes" id="UP000237631"/>
    </source>
</evidence>
<organism evidence="3 4">
    <name type="scientific">Cercospora berteroae</name>
    <dbReference type="NCBI Taxonomy" id="357750"/>
    <lineage>
        <taxon>Eukaryota</taxon>
        <taxon>Fungi</taxon>
        <taxon>Dikarya</taxon>
        <taxon>Ascomycota</taxon>
        <taxon>Pezizomycotina</taxon>
        <taxon>Dothideomycetes</taxon>
        <taxon>Dothideomycetidae</taxon>
        <taxon>Mycosphaerellales</taxon>
        <taxon>Mycosphaerellaceae</taxon>
        <taxon>Cercospora</taxon>
    </lineage>
</organism>
<dbReference type="PANTHER" id="PTHR36681">
    <property type="entry name" value="NUCLEAR GTPASE, GERMINAL CENTER-ASSOCIATED, TANDEM DUPLICATE 3"/>
    <property type="match status" value="1"/>
</dbReference>
<dbReference type="InterPro" id="IPR027417">
    <property type="entry name" value="P-loop_NTPase"/>
</dbReference>
<dbReference type="EMBL" id="PNEN01000545">
    <property type="protein sequence ID" value="PPJ55250.1"/>
    <property type="molecule type" value="Genomic_DNA"/>
</dbReference>
<keyword evidence="1" id="KW-0175">Coiled coil</keyword>
<comment type="caution">
    <text evidence="3">The sequence shown here is derived from an EMBL/GenBank/DDBJ whole genome shotgun (WGS) entry which is preliminary data.</text>
</comment>
<dbReference type="PANTHER" id="PTHR36681:SF3">
    <property type="entry name" value="NUCLEAR GTPASE, GERMINAL CENTER-ASSOCIATED, TANDEM DUPLICATE 3"/>
    <property type="match status" value="1"/>
</dbReference>
<feature type="coiled-coil region" evidence="1">
    <location>
        <begin position="774"/>
        <end position="834"/>
    </location>
</feature>
<proteinExistence type="predicted"/>
<dbReference type="SUPFAM" id="SSF52540">
    <property type="entry name" value="P-loop containing nucleoside triphosphate hydrolases"/>
    <property type="match status" value="1"/>
</dbReference>
<dbReference type="OrthoDB" id="3598281at2759"/>
<dbReference type="Gene3D" id="3.40.50.300">
    <property type="entry name" value="P-loop containing nucleotide triphosphate hydrolases"/>
    <property type="match status" value="1"/>
</dbReference>
<keyword evidence="4" id="KW-1185">Reference proteome</keyword>
<evidence type="ECO:0000259" key="2">
    <source>
        <dbReference type="Pfam" id="PF24564"/>
    </source>
</evidence>
<dbReference type="STRING" id="357750.A0A2S6C6B7"/>
<name>A0A2S6C6B7_9PEZI</name>
<accession>A0A2S6C6B7</accession>
<dbReference type="AlphaFoldDB" id="A0A2S6C6B7"/>
<reference evidence="4" key="1">
    <citation type="journal article" date="2017" name="bioRxiv">
        <title>Conservation of a gene cluster reveals novel cercosporin biosynthetic mechanisms and extends production to the genus Colletotrichum.</title>
        <authorList>
            <person name="de Jonge R."/>
            <person name="Ebert M.K."/>
            <person name="Huitt-Roehl C.R."/>
            <person name="Pal P."/>
            <person name="Suttle J.C."/>
            <person name="Spanner R.E."/>
            <person name="Neubauer J.D."/>
            <person name="Jurick W.M.II."/>
            <person name="Stott K.A."/>
            <person name="Secor G.A."/>
            <person name="Thomma B.P.H.J."/>
            <person name="Van de Peer Y."/>
            <person name="Townsend C.A."/>
            <person name="Bolton M.D."/>
        </authorList>
    </citation>
    <scope>NUCLEOTIDE SEQUENCE [LARGE SCALE GENOMIC DNA]</scope>
    <source>
        <strain evidence="4">CBS538.71</strain>
    </source>
</reference>
<protein>
    <recommendedName>
        <fullName evidence="2">DUF7605 domain-containing protein</fullName>
    </recommendedName>
</protein>
<evidence type="ECO:0000256" key="1">
    <source>
        <dbReference type="SAM" id="Coils"/>
    </source>
</evidence>
<feature type="domain" description="DUF7605" evidence="2">
    <location>
        <begin position="568"/>
        <end position="738"/>
    </location>
</feature>
<evidence type="ECO:0000313" key="3">
    <source>
        <dbReference type="EMBL" id="PPJ55250.1"/>
    </source>
</evidence>
<gene>
    <name evidence="3" type="ORF">CBER1_04286</name>
</gene>
<dbReference type="InterPro" id="IPR056024">
    <property type="entry name" value="DUF7605"/>
</dbReference>
<dbReference type="Pfam" id="PF24564">
    <property type="entry name" value="DUF7605"/>
    <property type="match status" value="1"/>
</dbReference>